<name>A0AB39TDM3_9ACTN</name>
<accession>A0AB39TDM3</accession>
<dbReference type="AlphaFoldDB" id="A0AB39TDM3"/>
<reference evidence="1" key="1">
    <citation type="submission" date="2024-07" db="EMBL/GenBank/DDBJ databases">
        <authorList>
            <person name="Yu S.T."/>
        </authorList>
    </citation>
    <scope>NUCLEOTIDE SEQUENCE</scope>
    <source>
        <strain evidence="1">Y1</strain>
    </source>
</reference>
<proteinExistence type="predicted"/>
<protein>
    <submittedName>
        <fullName evidence="1">Uncharacterized protein</fullName>
    </submittedName>
</protein>
<gene>
    <name evidence="1" type="ORF">AB2U05_06615</name>
</gene>
<sequence>METSLPSTTPADAELAELWRQHGEAPFPDSVKRNEIDGIDLVYLDSATAGLVTSEVNHRGLDRQGVAMLHQCCAELDTVVPRITDPDARAYYERLRVIARLVAARYVPEPEPEAV</sequence>
<evidence type="ECO:0000313" key="1">
    <source>
        <dbReference type="EMBL" id="XDQ78167.1"/>
    </source>
</evidence>
<organism evidence="1">
    <name type="scientific">Streptomyces sp. Y1</name>
    <dbReference type="NCBI Taxonomy" id="3238634"/>
    <lineage>
        <taxon>Bacteria</taxon>
        <taxon>Bacillati</taxon>
        <taxon>Actinomycetota</taxon>
        <taxon>Actinomycetes</taxon>
        <taxon>Kitasatosporales</taxon>
        <taxon>Streptomycetaceae</taxon>
        <taxon>Streptomyces</taxon>
    </lineage>
</organism>
<dbReference type="RefSeq" id="WP_052706915.1">
    <property type="nucleotide sequence ID" value="NZ_CP163445.1"/>
</dbReference>
<dbReference type="EMBL" id="CP163445">
    <property type="protein sequence ID" value="XDQ78167.1"/>
    <property type="molecule type" value="Genomic_DNA"/>
</dbReference>